<gene>
    <name evidence="1" type="ORF">UFOVP116_388</name>
</gene>
<reference evidence="1" key="1">
    <citation type="submission" date="2020-04" db="EMBL/GenBank/DDBJ databases">
        <authorList>
            <person name="Chiriac C."/>
            <person name="Salcher M."/>
            <person name="Ghai R."/>
            <person name="Kavagutti S V."/>
        </authorList>
    </citation>
    <scope>NUCLEOTIDE SEQUENCE</scope>
</reference>
<sequence>MLKHGSINKLNVHGLRKVNILPPYFTVVEFDLHTKEKTITDWVYENLESRFWMGQICKRLETKKVSLSPAIAFEDPAESTYFLMFLSQINKSNY</sequence>
<protein>
    <submittedName>
        <fullName evidence="1">Uncharacterized protein</fullName>
    </submittedName>
</protein>
<proteinExistence type="predicted"/>
<accession>A0A6J5LB93</accession>
<organism evidence="1">
    <name type="scientific">uncultured Caudovirales phage</name>
    <dbReference type="NCBI Taxonomy" id="2100421"/>
    <lineage>
        <taxon>Viruses</taxon>
        <taxon>Duplodnaviria</taxon>
        <taxon>Heunggongvirae</taxon>
        <taxon>Uroviricota</taxon>
        <taxon>Caudoviricetes</taxon>
        <taxon>Peduoviridae</taxon>
        <taxon>Maltschvirus</taxon>
        <taxon>Maltschvirus maltsch</taxon>
    </lineage>
</organism>
<evidence type="ECO:0000313" key="1">
    <source>
        <dbReference type="EMBL" id="CAB4130337.1"/>
    </source>
</evidence>
<name>A0A6J5LB93_9CAUD</name>
<dbReference type="EMBL" id="LR796237">
    <property type="protein sequence ID" value="CAB4130337.1"/>
    <property type="molecule type" value="Genomic_DNA"/>
</dbReference>